<reference evidence="2 3" key="1">
    <citation type="journal article" date="2013" name="Curr. Biol.">
        <title>The Genome of the Foraminiferan Reticulomyxa filosa.</title>
        <authorList>
            <person name="Glockner G."/>
            <person name="Hulsmann N."/>
            <person name="Schleicher M."/>
            <person name="Noegel A.A."/>
            <person name="Eichinger L."/>
            <person name="Gallinger C."/>
            <person name="Pawlowski J."/>
            <person name="Sierra R."/>
            <person name="Euteneuer U."/>
            <person name="Pillet L."/>
            <person name="Moustafa A."/>
            <person name="Platzer M."/>
            <person name="Groth M."/>
            <person name="Szafranski K."/>
            <person name="Schliwa M."/>
        </authorList>
    </citation>
    <scope>NUCLEOTIDE SEQUENCE [LARGE SCALE GENOMIC DNA]</scope>
</reference>
<gene>
    <name evidence="2" type="ORF">RFI_00417</name>
</gene>
<dbReference type="AlphaFoldDB" id="X6PDR4"/>
<evidence type="ECO:0000313" key="3">
    <source>
        <dbReference type="Proteomes" id="UP000023152"/>
    </source>
</evidence>
<feature type="region of interest" description="Disordered" evidence="1">
    <location>
        <begin position="75"/>
        <end position="105"/>
    </location>
</feature>
<feature type="compositionally biased region" description="Basic and acidic residues" evidence="1">
    <location>
        <begin position="80"/>
        <end position="104"/>
    </location>
</feature>
<sequence length="191" mass="21108">NILESKELEADPLLVTYIRKVKVGVPVDKVIAQLEKACEKPQSGVTKEHVAKFRQVAVSGSSTVQSIQPVITSSPLQLEIKSEPEKKEEEKKEEEKKEEEKKDPLPQVVIEIEVRNVTELSFFLFSKNDPAPSENAKSTEESANNAVAVAKDKGDSQTVVMIGEIEKTLSLELDKNTQNTQSTENAADFAE</sequence>
<dbReference type="EMBL" id="ASPP01000441">
    <property type="protein sequence ID" value="ETO36645.1"/>
    <property type="molecule type" value="Genomic_DNA"/>
</dbReference>
<evidence type="ECO:0000313" key="2">
    <source>
        <dbReference type="EMBL" id="ETO36645.1"/>
    </source>
</evidence>
<name>X6PDR4_RETFI</name>
<dbReference type="Proteomes" id="UP000023152">
    <property type="component" value="Unassembled WGS sequence"/>
</dbReference>
<evidence type="ECO:0000256" key="1">
    <source>
        <dbReference type="SAM" id="MobiDB-lite"/>
    </source>
</evidence>
<organism evidence="2 3">
    <name type="scientific">Reticulomyxa filosa</name>
    <dbReference type="NCBI Taxonomy" id="46433"/>
    <lineage>
        <taxon>Eukaryota</taxon>
        <taxon>Sar</taxon>
        <taxon>Rhizaria</taxon>
        <taxon>Retaria</taxon>
        <taxon>Foraminifera</taxon>
        <taxon>Monothalamids</taxon>
        <taxon>Reticulomyxidae</taxon>
        <taxon>Reticulomyxa</taxon>
    </lineage>
</organism>
<proteinExistence type="predicted"/>
<accession>X6PDR4</accession>
<keyword evidence="3" id="KW-1185">Reference proteome</keyword>
<protein>
    <submittedName>
        <fullName evidence="2">Uncharacterized protein</fullName>
    </submittedName>
</protein>
<comment type="caution">
    <text evidence="2">The sequence shown here is derived from an EMBL/GenBank/DDBJ whole genome shotgun (WGS) entry which is preliminary data.</text>
</comment>
<feature type="non-terminal residue" evidence="2">
    <location>
        <position position="1"/>
    </location>
</feature>